<keyword evidence="3 7" id="KW-1133">Transmembrane helix</keyword>
<comment type="caution">
    <text evidence="9">The sequence shown here is derived from an EMBL/GenBank/DDBJ whole genome shotgun (WGS) entry which is preliminary data.</text>
</comment>
<dbReference type="GO" id="GO:0006643">
    <property type="term" value="P:membrane lipid metabolic process"/>
    <property type="evidence" value="ECO:0007669"/>
    <property type="project" value="TreeGrafter"/>
</dbReference>
<dbReference type="EMBL" id="LZLC01000111">
    <property type="protein sequence ID" value="OBJ42086.1"/>
    <property type="molecule type" value="Genomic_DNA"/>
</dbReference>
<proteinExistence type="predicted"/>
<sequence length="303" mass="34316">MPGWLNFVQAQYFPIFLTLMAVEWLVARFGRDSPHKKIAADDAATSLSIYGLGELAGPLLGKVLQFSAIVVASTVTPLHLSPDQWHTWVLALIVTDLCYYWAHRADHTIRLLWTAHSVHHSSEYFNLTTALRLPWRLPIVDHLRDLAWVPAALIGIPPPLIFLFITLGLFYQFPLHTERIGKLPRPVEFIFNTPSHHRVHHGSDPEYLDKNFGGVFIIWDRMFGTFAKESHPATYGLTKNINTYNPIAANYHEVSAMVRDVRGARTWRSRFGHIFGKPGWQDKSRLTASAAPAQDRPGAPARN</sequence>
<evidence type="ECO:0000256" key="1">
    <source>
        <dbReference type="ARBA" id="ARBA00004127"/>
    </source>
</evidence>
<evidence type="ECO:0000313" key="10">
    <source>
        <dbReference type="Proteomes" id="UP000093898"/>
    </source>
</evidence>
<evidence type="ECO:0000256" key="5">
    <source>
        <dbReference type="ARBA" id="ARBA00023098"/>
    </source>
</evidence>
<keyword evidence="4" id="KW-0560">Oxidoreductase</keyword>
<comment type="subcellular location">
    <subcellularLocation>
        <location evidence="1">Endomembrane system</location>
        <topology evidence="1">Multi-pass membrane protein</topology>
    </subcellularLocation>
</comment>
<dbReference type="PANTHER" id="PTHR21624">
    <property type="entry name" value="STEROL DESATURASE-RELATED PROTEIN"/>
    <property type="match status" value="1"/>
</dbReference>
<evidence type="ECO:0000256" key="6">
    <source>
        <dbReference type="ARBA" id="ARBA00023136"/>
    </source>
</evidence>
<dbReference type="Pfam" id="PF04116">
    <property type="entry name" value="FA_hydroxylase"/>
    <property type="match status" value="1"/>
</dbReference>
<organism evidence="9 10">
    <name type="scientific">Mycolicibacterium mucogenicum</name>
    <name type="common">Mycobacterium mucogenicum</name>
    <dbReference type="NCBI Taxonomy" id="56689"/>
    <lineage>
        <taxon>Bacteria</taxon>
        <taxon>Bacillati</taxon>
        <taxon>Actinomycetota</taxon>
        <taxon>Actinomycetes</taxon>
        <taxon>Mycobacteriales</taxon>
        <taxon>Mycobacteriaceae</taxon>
        <taxon>Mycolicibacterium</taxon>
    </lineage>
</organism>
<feature type="transmembrane region" description="Helical" evidence="7">
    <location>
        <begin position="146"/>
        <end position="171"/>
    </location>
</feature>
<dbReference type="InterPro" id="IPR006694">
    <property type="entry name" value="Fatty_acid_hydroxylase"/>
</dbReference>
<keyword evidence="6 7" id="KW-0472">Membrane</keyword>
<reference evidence="10" key="1">
    <citation type="submission" date="2016-06" db="EMBL/GenBank/DDBJ databases">
        <authorList>
            <person name="Sutton G."/>
            <person name="Brinkac L."/>
            <person name="Sanka R."/>
            <person name="Adams M."/>
            <person name="Lau E."/>
            <person name="Garcia-Basteiro A."/>
            <person name="Lopez-Varela E."/>
            <person name="Palencia S."/>
        </authorList>
    </citation>
    <scope>NUCLEOTIDE SEQUENCE [LARGE SCALE GENOMIC DNA]</scope>
    <source>
        <strain evidence="10">1127319.6</strain>
    </source>
</reference>
<evidence type="ECO:0000256" key="7">
    <source>
        <dbReference type="SAM" id="Phobius"/>
    </source>
</evidence>
<dbReference type="PANTHER" id="PTHR21624:SF1">
    <property type="entry name" value="ALKYLGLYCEROL MONOOXYGENASE"/>
    <property type="match status" value="1"/>
</dbReference>
<feature type="transmembrane region" description="Helical" evidence="7">
    <location>
        <begin position="85"/>
        <end position="102"/>
    </location>
</feature>
<dbReference type="GO" id="GO:0012505">
    <property type="term" value="C:endomembrane system"/>
    <property type="evidence" value="ECO:0007669"/>
    <property type="project" value="UniProtKB-SubCell"/>
</dbReference>
<evidence type="ECO:0000259" key="8">
    <source>
        <dbReference type="Pfam" id="PF04116"/>
    </source>
</evidence>
<evidence type="ECO:0000256" key="2">
    <source>
        <dbReference type="ARBA" id="ARBA00022692"/>
    </source>
</evidence>
<keyword evidence="2 7" id="KW-0812">Transmembrane</keyword>
<gene>
    <name evidence="9" type="ORF">A5630_21530</name>
</gene>
<evidence type="ECO:0000256" key="3">
    <source>
        <dbReference type="ARBA" id="ARBA00022989"/>
    </source>
</evidence>
<feature type="transmembrane region" description="Helical" evidence="7">
    <location>
        <begin position="12"/>
        <end position="30"/>
    </location>
</feature>
<dbReference type="GO" id="GO:0016020">
    <property type="term" value="C:membrane"/>
    <property type="evidence" value="ECO:0007669"/>
    <property type="project" value="GOC"/>
</dbReference>
<keyword evidence="5" id="KW-0443">Lipid metabolism</keyword>
<protein>
    <submittedName>
        <fullName evidence="9">C-5 sterol desaturase</fullName>
    </submittedName>
</protein>
<feature type="domain" description="Fatty acid hydroxylase" evidence="8">
    <location>
        <begin position="88"/>
        <end position="225"/>
    </location>
</feature>
<dbReference type="GO" id="GO:0050479">
    <property type="term" value="F:glyceryl-ether monooxygenase activity"/>
    <property type="evidence" value="ECO:0007669"/>
    <property type="project" value="TreeGrafter"/>
</dbReference>
<dbReference type="AlphaFoldDB" id="A0A1A3H368"/>
<dbReference type="InterPro" id="IPR051689">
    <property type="entry name" value="Sterol_desaturase/TMEM195"/>
</dbReference>
<dbReference type="Proteomes" id="UP000093898">
    <property type="component" value="Unassembled WGS sequence"/>
</dbReference>
<dbReference type="GO" id="GO:0005506">
    <property type="term" value="F:iron ion binding"/>
    <property type="evidence" value="ECO:0007669"/>
    <property type="project" value="InterPro"/>
</dbReference>
<name>A0A1A3H368_MYCMU</name>
<evidence type="ECO:0000256" key="4">
    <source>
        <dbReference type="ARBA" id="ARBA00023002"/>
    </source>
</evidence>
<evidence type="ECO:0000313" key="9">
    <source>
        <dbReference type="EMBL" id="OBJ42086.1"/>
    </source>
</evidence>
<dbReference type="GO" id="GO:0008610">
    <property type="term" value="P:lipid biosynthetic process"/>
    <property type="evidence" value="ECO:0007669"/>
    <property type="project" value="InterPro"/>
</dbReference>
<accession>A0A1A3H368</accession>